<keyword evidence="2" id="KW-1185">Reference proteome</keyword>
<accession>A0A392QH81</accession>
<evidence type="ECO:0000313" key="2">
    <source>
        <dbReference type="Proteomes" id="UP000265520"/>
    </source>
</evidence>
<proteinExistence type="predicted"/>
<organism evidence="1 2">
    <name type="scientific">Trifolium medium</name>
    <dbReference type="NCBI Taxonomy" id="97028"/>
    <lineage>
        <taxon>Eukaryota</taxon>
        <taxon>Viridiplantae</taxon>
        <taxon>Streptophyta</taxon>
        <taxon>Embryophyta</taxon>
        <taxon>Tracheophyta</taxon>
        <taxon>Spermatophyta</taxon>
        <taxon>Magnoliopsida</taxon>
        <taxon>eudicotyledons</taxon>
        <taxon>Gunneridae</taxon>
        <taxon>Pentapetalae</taxon>
        <taxon>rosids</taxon>
        <taxon>fabids</taxon>
        <taxon>Fabales</taxon>
        <taxon>Fabaceae</taxon>
        <taxon>Papilionoideae</taxon>
        <taxon>50 kb inversion clade</taxon>
        <taxon>NPAAA clade</taxon>
        <taxon>Hologalegina</taxon>
        <taxon>IRL clade</taxon>
        <taxon>Trifolieae</taxon>
        <taxon>Trifolium</taxon>
    </lineage>
</organism>
<dbReference type="AlphaFoldDB" id="A0A392QH81"/>
<reference evidence="1 2" key="1">
    <citation type="journal article" date="2018" name="Front. Plant Sci.">
        <title>Red Clover (Trifolium pratense) and Zigzag Clover (T. medium) - A Picture of Genomic Similarities and Differences.</title>
        <authorList>
            <person name="Dluhosova J."/>
            <person name="Istvanek J."/>
            <person name="Nedelnik J."/>
            <person name="Repkova J."/>
        </authorList>
    </citation>
    <scope>NUCLEOTIDE SEQUENCE [LARGE SCALE GENOMIC DNA]</scope>
    <source>
        <strain evidence="2">cv. 10/8</strain>
        <tissue evidence="1">Leaf</tissue>
    </source>
</reference>
<sequence length="95" mass="10915">MLYFPCLITELCKKQLVSATGRDEVLKPTNSFDQKAIETLLKGNIGRKPRQQLPEAPAGVPAMNEIVDAGEFSKFMKEMRIFWGWQARFSHWIDN</sequence>
<comment type="caution">
    <text evidence="1">The sequence shown here is derived from an EMBL/GenBank/DDBJ whole genome shotgun (WGS) entry which is preliminary data.</text>
</comment>
<name>A0A392QH81_9FABA</name>
<protein>
    <submittedName>
        <fullName evidence="1">Uncharacterized protein</fullName>
    </submittedName>
</protein>
<dbReference type="EMBL" id="LXQA010134954">
    <property type="protein sequence ID" value="MCI23247.1"/>
    <property type="molecule type" value="Genomic_DNA"/>
</dbReference>
<evidence type="ECO:0000313" key="1">
    <source>
        <dbReference type="EMBL" id="MCI23247.1"/>
    </source>
</evidence>
<dbReference type="Proteomes" id="UP000265520">
    <property type="component" value="Unassembled WGS sequence"/>
</dbReference>